<name>A0A699JI37_TANCI</name>
<feature type="non-terminal residue" evidence="1">
    <location>
        <position position="1"/>
    </location>
</feature>
<comment type="caution">
    <text evidence="1">The sequence shown here is derived from an EMBL/GenBank/DDBJ whole genome shotgun (WGS) entry which is preliminary data.</text>
</comment>
<accession>A0A699JI37</accession>
<dbReference type="EMBL" id="BKCJ010410771">
    <property type="protein sequence ID" value="GFA36051.1"/>
    <property type="molecule type" value="Genomic_DNA"/>
</dbReference>
<sequence>NDELTWMFNSGGVTTALNSNLSPENGMLTWMLDSNGERLTAVNGDGELSTDTKNMLTWQVNNNDDGYSPVNGMLTCQSQANEMKSMLTWQKDETKGMLTCHSEFNGDGEAVTDEMLTQVKIVNDYPYWLPLKFQTSSAYVTINGNEELCGSSFSDSDTSYMAGISGAWIGLADEARGEMEVEWGESGV</sequence>
<dbReference type="AlphaFoldDB" id="A0A699JI37"/>
<protein>
    <submittedName>
        <fullName evidence="1">Uncharacterized protein</fullName>
    </submittedName>
</protein>
<dbReference type="PANTHER" id="PTHR37265">
    <property type="entry name" value="OS01G0195300 PROTEIN"/>
    <property type="match status" value="1"/>
</dbReference>
<dbReference type="PANTHER" id="PTHR37265:SF5">
    <property type="entry name" value="OS01G0195300 PROTEIN"/>
    <property type="match status" value="1"/>
</dbReference>
<reference evidence="1" key="1">
    <citation type="journal article" date="2019" name="Sci. Rep.">
        <title>Draft genome of Tanacetum cinerariifolium, the natural source of mosquito coil.</title>
        <authorList>
            <person name="Yamashiro T."/>
            <person name="Shiraishi A."/>
            <person name="Satake H."/>
            <person name="Nakayama K."/>
        </authorList>
    </citation>
    <scope>NUCLEOTIDE SEQUENCE</scope>
</reference>
<evidence type="ECO:0000313" key="1">
    <source>
        <dbReference type="EMBL" id="GFA36051.1"/>
    </source>
</evidence>
<gene>
    <name evidence="1" type="ORF">Tci_608023</name>
</gene>
<organism evidence="1">
    <name type="scientific">Tanacetum cinerariifolium</name>
    <name type="common">Dalmatian daisy</name>
    <name type="synonym">Chrysanthemum cinerariifolium</name>
    <dbReference type="NCBI Taxonomy" id="118510"/>
    <lineage>
        <taxon>Eukaryota</taxon>
        <taxon>Viridiplantae</taxon>
        <taxon>Streptophyta</taxon>
        <taxon>Embryophyta</taxon>
        <taxon>Tracheophyta</taxon>
        <taxon>Spermatophyta</taxon>
        <taxon>Magnoliopsida</taxon>
        <taxon>eudicotyledons</taxon>
        <taxon>Gunneridae</taxon>
        <taxon>Pentapetalae</taxon>
        <taxon>asterids</taxon>
        <taxon>campanulids</taxon>
        <taxon>Asterales</taxon>
        <taxon>Asteraceae</taxon>
        <taxon>Asteroideae</taxon>
        <taxon>Anthemideae</taxon>
        <taxon>Anthemidinae</taxon>
        <taxon>Tanacetum</taxon>
    </lineage>
</organism>
<proteinExistence type="predicted"/>